<feature type="signal peptide" evidence="7">
    <location>
        <begin position="1"/>
        <end position="16"/>
    </location>
</feature>
<dbReference type="Pfam" id="PF00400">
    <property type="entry name" value="WD40"/>
    <property type="match status" value="6"/>
</dbReference>
<feature type="chain" id="PRO_5025662197" description="WD repeat-containing protein 48" evidence="7">
    <location>
        <begin position="17"/>
        <end position="615"/>
    </location>
</feature>
<evidence type="ECO:0000256" key="3">
    <source>
        <dbReference type="ARBA" id="ARBA00022574"/>
    </source>
</evidence>
<dbReference type="PROSITE" id="PS50294">
    <property type="entry name" value="WD_REPEATS_REGION"/>
    <property type="match status" value="4"/>
</dbReference>
<keyword evidence="7" id="KW-0732">Signal</keyword>
<dbReference type="FunFam" id="2.130.10.10:FF:000062">
    <property type="entry name" value="Putative WD repeat-containing protein 48"/>
    <property type="match status" value="1"/>
</dbReference>
<evidence type="ECO:0000256" key="6">
    <source>
        <dbReference type="PROSITE-ProRule" id="PRU00221"/>
    </source>
</evidence>
<evidence type="ECO:0000313" key="8">
    <source>
        <dbReference type="Ensembl" id="ENSSRHP00000015951.1"/>
    </source>
</evidence>
<dbReference type="InterPro" id="IPR019775">
    <property type="entry name" value="WD40_repeat_CS"/>
</dbReference>
<dbReference type="Proteomes" id="UP000472270">
    <property type="component" value="Unassembled WGS sequence"/>
</dbReference>
<accession>A0A673GR20</accession>
<keyword evidence="3 6" id="KW-0853">WD repeat</keyword>
<dbReference type="PRINTS" id="PR00320">
    <property type="entry name" value="GPROTEINBRPT"/>
</dbReference>
<feature type="repeat" description="WD" evidence="6">
    <location>
        <begin position="37"/>
        <end position="71"/>
    </location>
</feature>
<feature type="repeat" description="WD" evidence="6">
    <location>
        <begin position="175"/>
        <end position="216"/>
    </location>
</feature>
<keyword evidence="9" id="KW-1185">Reference proteome</keyword>
<dbReference type="Ensembl" id="ENSSRHT00000016485.1">
    <property type="protein sequence ID" value="ENSSRHP00000015951.1"/>
    <property type="gene ID" value="ENSSRHG00000008837.1"/>
</dbReference>
<dbReference type="GO" id="GO:0043130">
    <property type="term" value="F:ubiquitin binding"/>
    <property type="evidence" value="ECO:0007669"/>
    <property type="project" value="TreeGrafter"/>
</dbReference>
<dbReference type="AlphaFoldDB" id="A0A673GR20"/>
<dbReference type="PROSITE" id="PS00678">
    <property type="entry name" value="WD_REPEATS_1"/>
    <property type="match status" value="1"/>
</dbReference>
<dbReference type="InterPro" id="IPR021772">
    <property type="entry name" value="WDR48/Bun107"/>
</dbReference>
<dbReference type="Gene3D" id="2.130.10.10">
    <property type="entry name" value="YVTN repeat-like/Quinoprotein amine dehydrogenase"/>
    <property type="match status" value="2"/>
</dbReference>
<dbReference type="InterPro" id="IPR051246">
    <property type="entry name" value="WDR48"/>
</dbReference>
<protein>
    <recommendedName>
        <fullName evidence="2">WD repeat-containing protein 48</fullName>
    </recommendedName>
    <alternativeName>
        <fullName evidence="5">USP1-associated factor 1</fullName>
    </alternativeName>
</protein>
<dbReference type="Pfam" id="PF11816">
    <property type="entry name" value="DUF3337"/>
    <property type="match status" value="1"/>
</dbReference>
<organism evidence="8 9">
    <name type="scientific">Sinocyclocheilus rhinocerous</name>
    <dbReference type="NCBI Taxonomy" id="307959"/>
    <lineage>
        <taxon>Eukaryota</taxon>
        <taxon>Metazoa</taxon>
        <taxon>Chordata</taxon>
        <taxon>Craniata</taxon>
        <taxon>Vertebrata</taxon>
        <taxon>Euteleostomi</taxon>
        <taxon>Actinopterygii</taxon>
        <taxon>Neopterygii</taxon>
        <taxon>Teleostei</taxon>
        <taxon>Ostariophysi</taxon>
        <taxon>Cypriniformes</taxon>
        <taxon>Cyprinidae</taxon>
        <taxon>Cyprininae</taxon>
        <taxon>Sinocyclocheilus</taxon>
    </lineage>
</organism>
<dbReference type="InterPro" id="IPR020472">
    <property type="entry name" value="WD40_PAC1"/>
</dbReference>
<dbReference type="FunFam" id="2.130.10.10:FF:000054">
    <property type="entry name" value="Putative WD repeat-containing protein 48"/>
    <property type="match status" value="1"/>
</dbReference>
<dbReference type="PANTHER" id="PTHR19862:SF14">
    <property type="entry name" value="WD REPEAT-CONTAINING PROTEIN 48"/>
    <property type="match status" value="1"/>
</dbReference>
<feature type="repeat" description="WD" evidence="6">
    <location>
        <begin position="82"/>
        <end position="123"/>
    </location>
</feature>
<dbReference type="InterPro" id="IPR015943">
    <property type="entry name" value="WD40/YVTN_repeat-like_dom_sf"/>
</dbReference>
<feature type="repeat" description="WD" evidence="6">
    <location>
        <begin position="124"/>
        <end position="165"/>
    </location>
</feature>
<reference evidence="8" key="1">
    <citation type="submission" date="2025-08" db="UniProtKB">
        <authorList>
            <consortium name="Ensembl"/>
        </authorList>
    </citation>
    <scope>IDENTIFICATION</scope>
</reference>
<name>A0A673GR20_9TELE</name>
<dbReference type="GO" id="GO:0000724">
    <property type="term" value="P:double-strand break repair via homologous recombination"/>
    <property type="evidence" value="ECO:0007669"/>
    <property type="project" value="TreeGrafter"/>
</dbReference>
<reference evidence="8" key="2">
    <citation type="submission" date="2025-09" db="UniProtKB">
        <authorList>
            <consortium name="Ensembl"/>
        </authorList>
    </citation>
    <scope>IDENTIFICATION</scope>
</reference>
<evidence type="ECO:0000256" key="7">
    <source>
        <dbReference type="SAM" id="SignalP"/>
    </source>
</evidence>
<gene>
    <name evidence="8" type="primary">LOC107713351</name>
</gene>
<dbReference type="PROSITE" id="PS50082">
    <property type="entry name" value="WD_REPEATS_2"/>
    <property type="match status" value="5"/>
</dbReference>
<evidence type="ECO:0000313" key="9">
    <source>
        <dbReference type="Proteomes" id="UP000472270"/>
    </source>
</evidence>
<dbReference type="CDD" id="cd00200">
    <property type="entry name" value="WD40"/>
    <property type="match status" value="1"/>
</dbReference>
<dbReference type="SMART" id="SM00320">
    <property type="entry name" value="WD40"/>
    <property type="match status" value="6"/>
</dbReference>
<sequence length="615" mass="69077">VEMCCLHLLLLSRLYAGPLILSMRVLQVSYVIRDEVEKYNRNGVNALQLDPALNRLFTAGRDSIIRIWSINHHKQDPYIASMEHHTDWVNDIVLCCNGKTLISASSDTTVKVWNAHKGFCMSTLRTHKDYVKALAYAKDKELVASAGLDRQIFLWDVNTLTALTASNNTVTTSSLSGNKDSIYSLAMNQMGTVIVSGSTEKVLRVWDPRTCAKLMKLKGHTDNVKSLLLNRDGTQCLSGSSDGTIRLWSLGQQRCIATYRVHDEGVWALQVNEAFTHVYSGGRDRKIYCTDLRSPDIRVLICEEKAPVLKMELDRSADPHSAIWVSTTKSTVNKWSLKGIHNFRASGDYENDCSAPLTPLCTQTEQLIKGTAVCMCFSQSVFYRIFTYAEPFIMTVDEKDELLMCVCAAVNLGGLLLQALLEYWPRTHTNPTDEETELNHGSVNGENESRIQKGNGYFQVPPHTPVIFGEAGGRTLFRLLCRDSGGETESMLLNETVPQWVIDITVDVSVRKVLFKSCVCRDRLSASDMLQVRKVMEHVYEKIINLDSESQTGGSAAEKPSEQKEEEDMAVLAEEKIELLCQDQVLDPNMDLRTVKHFIWKSGGDLTLHYRQKST</sequence>
<evidence type="ECO:0000256" key="5">
    <source>
        <dbReference type="ARBA" id="ARBA00031683"/>
    </source>
</evidence>
<evidence type="ECO:0000256" key="1">
    <source>
        <dbReference type="ARBA" id="ARBA00006917"/>
    </source>
</evidence>
<evidence type="ECO:0000256" key="2">
    <source>
        <dbReference type="ARBA" id="ARBA00021209"/>
    </source>
</evidence>
<dbReference type="InterPro" id="IPR036322">
    <property type="entry name" value="WD40_repeat_dom_sf"/>
</dbReference>
<dbReference type="InterPro" id="IPR001680">
    <property type="entry name" value="WD40_rpt"/>
</dbReference>
<keyword evidence="4" id="KW-0677">Repeat</keyword>
<dbReference type="PANTHER" id="PTHR19862">
    <property type="entry name" value="WD REPEAT-CONTAINING PROTEIN 48"/>
    <property type="match status" value="1"/>
</dbReference>
<evidence type="ECO:0000256" key="4">
    <source>
        <dbReference type="ARBA" id="ARBA00022737"/>
    </source>
</evidence>
<comment type="similarity">
    <text evidence="1">Belongs to the WD repeat WDR48 family.</text>
</comment>
<dbReference type="CDD" id="cd17041">
    <property type="entry name" value="Ubl_WDR48"/>
    <property type="match status" value="1"/>
</dbReference>
<proteinExistence type="inferred from homology"/>
<feature type="repeat" description="WD" evidence="6">
    <location>
        <begin position="217"/>
        <end position="258"/>
    </location>
</feature>
<dbReference type="SUPFAM" id="SSF50978">
    <property type="entry name" value="WD40 repeat-like"/>
    <property type="match status" value="1"/>
</dbReference>